<comment type="caution">
    <text evidence="7">The sequence shown here is derived from an EMBL/GenBank/DDBJ whole genome shotgun (WGS) entry which is preliminary data.</text>
</comment>
<dbReference type="GO" id="GO:0009368">
    <property type="term" value="C:endopeptidase Clp complex"/>
    <property type="evidence" value="ECO:0007669"/>
    <property type="project" value="TreeGrafter"/>
</dbReference>
<reference evidence="7 8" key="1">
    <citation type="submission" date="2017-09" db="EMBL/GenBank/DDBJ databases">
        <title>Depth-based differentiation of microbial function through sediment-hosted aquifers and enrichment of novel symbionts in the deep terrestrial subsurface.</title>
        <authorList>
            <person name="Probst A.J."/>
            <person name="Ladd B."/>
            <person name="Jarett J.K."/>
            <person name="Geller-Mcgrath D.E."/>
            <person name="Sieber C.M."/>
            <person name="Emerson J.B."/>
            <person name="Anantharaman K."/>
            <person name="Thomas B.C."/>
            <person name="Malmstrom R."/>
            <person name="Stieglmeier M."/>
            <person name="Klingl A."/>
            <person name="Woyke T."/>
            <person name="Ryan C.M."/>
            <person name="Banfield J.F."/>
        </authorList>
    </citation>
    <scope>NUCLEOTIDE SEQUENCE [LARGE SCALE GENOMIC DNA]</scope>
    <source>
        <strain evidence="7">CG10_big_fil_rev_8_21_14_0_10_36_16</strain>
    </source>
</reference>
<sequence>MTMIERKRVKKYGVGLSDWLWGIQEWNLDIHNFTLWITGEDVGYYADDFNRQEPGVEYKMSARVAKNLRILSNLDPNRTILIHMKSCGGDWNEGMAIFDAIKTCPNKVVILSYTHARSMTSLIFQAADKRVMMPNSYFMIHKGDLGFGGTYTQFFSFAKWIEKTYKTMIDIYVDSMKKNGKFKQWGRGRIAEMIEEEMRKKEEVYLTPREAIEWGFADEIFDGDWDKLRVFPQNRNVQSRKRIKR</sequence>
<evidence type="ECO:0000256" key="5">
    <source>
        <dbReference type="ARBA" id="ARBA00022825"/>
    </source>
</evidence>
<dbReference type="Pfam" id="PF00574">
    <property type="entry name" value="CLP_protease"/>
    <property type="match status" value="1"/>
</dbReference>
<dbReference type="GO" id="GO:0004176">
    <property type="term" value="F:ATP-dependent peptidase activity"/>
    <property type="evidence" value="ECO:0007669"/>
    <property type="project" value="InterPro"/>
</dbReference>
<dbReference type="AlphaFoldDB" id="A0A2J0Q7Z8"/>
<dbReference type="EMBL" id="PCXQ01000003">
    <property type="protein sequence ID" value="PJE51283.1"/>
    <property type="molecule type" value="Genomic_DNA"/>
</dbReference>
<evidence type="ECO:0000256" key="2">
    <source>
        <dbReference type="ARBA" id="ARBA00022490"/>
    </source>
</evidence>
<dbReference type="SUPFAM" id="SSF52096">
    <property type="entry name" value="ClpP/crotonase"/>
    <property type="match status" value="1"/>
</dbReference>
<dbReference type="Gene3D" id="3.90.226.10">
    <property type="entry name" value="2-enoyl-CoA Hydratase, Chain A, domain 1"/>
    <property type="match status" value="1"/>
</dbReference>
<evidence type="ECO:0000313" key="8">
    <source>
        <dbReference type="Proteomes" id="UP000228496"/>
    </source>
</evidence>
<proteinExistence type="inferred from homology"/>
<evidence type="ECO:0000256" key="3">
    <source>
        <dbReference type="ARBA" id="ARBA00022670"/>
    </source>
</evidence>
<gene>
    <name evidence="7" type="ORF">COV29_00810</name>
</gene>
<evidence type="ECO:0000256" key="1">
    <source>
        <dbReference type="ARBA" id="ARBA00007039"/>
    </source>
</evidence>
<dbReference type="GO" id="GO:0006515">
    <property type="term" value="P:protein quality control for misfolded or incompletely synthesized proteins"/>
    <property type="evidence" value="ECO:0007669"/>
    <property type="project" value="TreeGrafter"/>
</dbReference>
<dbReference type="PRINTS" id="PR00127">
    <property type="entry name" value="CLPPROTEASEP"/>
</dbReference>
<keyword evidence="3" id="KW-0645">Protease</keyword>
<keyword evidence="4" id="KW-0378">Hydrolase</keyword>
<dbReference type="PANTHER" id="PTHR10381">
    <property type="entry name" value="ATP-DEPENDENT CLP PROTEASE PROTEOLYTIC SUBUNIT"/>
    <property type="match status" value="1"/>
</dbReference>
<evidence type="ECO:0000256" key="4">
    <source>
        <dbReference type="ARBA" id="ARBA00022801"/>
    </source>
</evidence>
<dbReference type="PANTHER" id="PTHR10381:SF70">
    <property type="entry name" value="ATP-DEPENDENT CLP PROTEASE PROTEOLYTIC SUBUNIT"/>
    <property type="match status" value="1"/>
</dbReference>
<dbReference type="InterPro" id="IPR001907">
    <property type="entry name" value="ClpP"/>
</dbReference>
<accession>A0A2J0Q7Z8</accession>
<dbReference type="InterPro" id="IPR029045">
    <property type="entry name" value="ClpP/crotonase-like_dom_sf"/>
</dbReference>
<evidence type="ECO:0000313" key="7">
    <source>
        <dbReference type="EMBL" id="PJE51283.1"/>
    </source>
</evidence>
<dbReference type="GO" id="GO:0051117">
    <property type="term" value="F:ATPase binding"/>
    <property type="evidence" value="ECO:0007669"/>
    <property type="project" value="TreeGrafter"/>
</dbReference>
<evidence type="ECO:0000256" key="6">
    <source>
        <dbReference type="RuleBase" id="RU003567"/>
    </source>
</evidence>
<dbReference type="InterPro" id="IPR023562">
    <property type="entry name" value="ClpP/TepA"/>
</dbReference>
<dbReference type="Proteomes" id="UP000228496">
    <property type="component" value="Unassembled WGS sequence"/>
</dbReference>
<dbReference type="GO" id="GO:0004252">
    <property type="term" value="F:serine-type endopeptidase activity"/>
    <property type="evidence" value="ECO:0007669"/>
    <property type="project" value="InterPro"/>
</dbReference>
<protein>
    <recommendedName>
        <fullName evidence="6">ATP-dependent Clp protease proteolytic subunit</fullName>
    </recommendedName>
</protein>
<organism evidence="7 8">
    <name type="scientific">Candidatus Yanofskybacteria bacterium CG10_big_fil_rev_8_21_14_0_10_36_16</name>
    <dbReference type="NCBI Taxonomy" id="1975096"/>
    <lineage>
        <taxon>Bacteria</taxon>
        <taxon>Candidatus Yanofskyibacteriota</taxon>
    </lineage>
</organism>
<comment type="similarity">
    <text evidence="1 6">Belongs to the peptidase S14 family.</text>
</comment>
<keyword evidence="5" id="KW-0720">Serine protease</keyword>
<name>A0A2J0Q7Z8_9BACT</name>
<keyword evidence="2" id="KW-0963">Cytoplasm</keyword>